<evidence type="ECO:0000313" key="6">
    <source>
        <dbReference type="RefSeq" id="XP_008474337.1"/>
    </source>
</evidence>
<keyword evidence="2" id="KW-0539">Nucleus</keyword>
<dbReference type="RefSeq" id="XP_008474337.1">
    <property type="nucleotide sequence ID" value="XM_008476115.3"/>
</dbReference>
<dbReference type="GO" id="GO:0006261">
    <property type="term" value="P:DNA-templated DNA replication"/>
    <property type="evidence" value="ECO:0007669"/>
    <property type="project" value="TreeGrafter"/>
</dbReference>
<dbReference type="Proteomes" id="UP000079169">
    <property type="component" value="Unplaced"/>
</dbReference>
<evidence type="ECO:0000259" key="4">
    <source>
        <dbReference type="Pfam" id="PF00808"/>
    </source>
</evidence>
<dbReference type="PANTHER" id="PTHR10252">
    <property type="entry name" value="HISTONE-LIKE TRANSCRIPTION FACTOR CCAAT-RELATED"/>
    <property type="match status" value="1"/>
</dbReference>
<dbReference type="GO" id="GO:0008623">
    <property type="term" value="C:CHRAC"/>
    <property type="evidence" value="ECO:0007669"/>
    <property type="project" value="TreeGrafter"/>
</dbReference>
<feature type="compositionally biased region" description="Polar residues" evidence="3">
    <location>
        <begin position="66"/>
        <end position="87"/>
    </location>
</feature>
<dbReference type="Pfam" id="PF00808">
    <property type="entry name" value="CBFD_NFYB_HMF"/>
    <property type="match status" value="1"/>
</dbReference>
<dbReference type="GeneID" id="103511392"/>
<evidence type="ECO:0000256" key="3">
    <source>
        <dbReference type="SAM" id="MobiDB-lite"/>
    </source>
</evidence>
<dbReference type="GO" id="GO:0046982">
    <property type="term" value="F:protein heterodimerization activity"/>
    <property type="evidence" value="ECO:0007669"/>
    <property type="project" value="InterPro"/>
</dbReference>
<name>A0A1S3D4P8_DIACI</name>
<comment type="subcellular location">
    <subcellularLocation>
        <location evidence="1">Nucleus</location>
    </subcellularLocation>
</comment>
<keyword evidence="5" id="KW-1185">Reference proteome</keyword>
<dbReference type="CDD" id="cd22929">
    <property type="entry name" value="HFD_POLE4-like"/>
    <property type="match status" value="1"/>
</dbReference>
<feature type="region of interest" description="Disordered" evidence="3">
    <location>
        <begin position="1"/>
        <end position="42"/>
    </location>
</feature>
<dbReference type="STRING" id="121845.A0A1S3D4P8"/>
<sequence>MNNDNSAKDINPNETDKADSTELFSDTIHRNDSFSDDQTQNSQEVLDNIARNISKRNGIITDVNSDSLVVNNESPGAQDTENNESQTESMEFSEEIESEVTAEPNINTTADTSLIDEDIEHAPDKKATSGSSEKHCTLPLSRVKLIMKTDPNVKVLSSEATILAAIAAEKFLKFIIEETARITKSKKKKTIMKQHFDEALQGLEVTEFLEGMMDE</sequence>
<reference evidence="6" key="1">
    <citation type="submission" date="2025-08" db="UniProtKB">
        <authorList>
            <consortium name="RefSeq"/>
        </authorList>
    </citation>
    <scope>IDENTIFICATION</scope>
</reference>
<dbReference type="InterPro" id="IPR050568">
    <property type="entry name" value="Transcr_DNA_Rep_Reg"/>
</dbReference>
<organism evidence="5 6">
    <name type="scientific">Diaphorina citri</name>
    <name type="common">Asian citrus psyllid</name>
    <dbReference type="NCBI Taxonomy" id="121845"/>
    <lineage>
        <taxon>Eukaryota</taxon>
        <taxon>Metazoa</taxon>
        <taxon>Ecdysozoa</taxon>
        <taxon>Arthropoda</taxon>
        <taxon>Hexapoda</taxon>
        <taxon>Insecta</taxon>
        <taxon>Pterygota</taxon>
        <taxon>Neoptera</taxon>
        <taxon>Paraneoptera</taxon>
        <taxon>Hemiptera</taxon>
        <taxon>Sternorrhyncha</taxon>
        <taxon>Psylloidea</taxon>
        <taxon>Psyllidae</taxon>
        <taxon>Diaphorininae</taxon>
        <taxon>Diaphorina</taxon>
    </lineage>
</organism>
<feature type="domain" description="Transcription factor CBF/NF-Y/archaeal histone" evidence="4">
    <location>
        <begin position="137"/>
        <end position="200"/>
    </location>
</feature>
<dbReference type="AlphaFoldDB" id="A0A1S3D4P8"/>
<feature type="compositionally biased region" description="Acidic residues" evidence="3">
    <location>
        <begin position="91"/>
        <end position="100"/>
    </location>
</feature>
<gene>
    <name evidence="6" type="primary">LOC103511392</name>
</gene>
<dbReference type="OMA" id="KTSEHEH"/>
<dbReference type="Gene3D" id="1.10.20.10">
    <property type="entry name" value="Histone, subunit A"/>
    <property type="match status" value="1"/>
</dbReference>
<dbReference type="SUPFAM" id="SSF47113">
    <property type="entry name" value="Histone-fold"/>
    <property type="match status" value="1"/>
</dbReference>
<evidence type="ECO:0000256" key="2">
    <source>
        <dbReference type="ARBA" id="ARBA00023242"/>
    </source>
</evidence>
<dbReference type="KEGG" id="dci:103511392"/>
<evidence type="ECO:0000256" key="1">
    <source>
        <dbReference type="ARBA" id="ARBA00004123"/>
    </source>
</evidence>
<proteinExistence type="predicted"/>
<feature type="region of interest" description="Disordered" evidence="3">
    <location>
        <begin position="66"/>
        <end position="104"/>
    </location>
</feature>
<dbReference type="InterPro" id="IPR003958">
    <property type="entry name" value="CBFA_NFYB_domain"/>
</dbReference>
<dbReference type="InterPro" id="IPR009072">
    <property type="entry name" value="Histone-fold"/>
</dbReference>
<dbReference type="PaxDb" id="121845-A0A1S3D4P8"/>
<evidence type="ECO:0000313" key="5">
    <source>
        <dbReference type="Proteomes" id="UP000079169"/>
    </source>
</evidence>
<protein>
    <submittedName>
        <fullName evidence="6">Uncharacterized protein LOC103511392</fullName>
    </submittedName>
</protein>
<accession>A0A1S3D4P8</accession>
<dbReference type="PANTHER" id="PTHR10252:SF54">
    <property type="entry name" value="CHROMATIN ACCESSIBILITY COMPLEX PROTEIN 1"/>
    <property type="match status" value="1"/>
</dbReference>